<dbReference type="RefSeq" id="WP_208814688.1">
    <property type="nucleotide sequence ID" value="NZ_WVUH01000144.1"/>
</dbReference>
<evidence type="ECO:0000313" key="3">
    <source>
        <dbReference type="Proteomes" id="UP000823521"/>
    </source>
</evidence>
<dbReference type="Proteomes" id="UP000823521">
    <property type="component" value="Unassembled WGS sequence"/>
</dbReference>
<accession>A0ABS3VTD4</accession>
<dbReference type="SUPFAM" id="SSF51735">
    <property type="entry name" value="NAD(P)-binding Rossmann-fold domains"/>
    <property type="match status" value="1"/>
</dbReference>
<dbReference type="CDD" id="cd05269">
    <property type="entry name" value="TMR_SDR_a"/>
    <property type="match status" value="1"/>
</dbReference>
<dbReference type="PANTHER" id="PTHR47129">
    <property type="entry name" value="QUINONE OXIDOREDUCTASE 2"/>
    <property type="match status" value="1"/>
</dbReference>
<dbReference type="Gene3D" id="3.90.25.10">
    <property type="entry name" value="UDP-galactose 4-epimerase, domain 1"/>
    <property type="match status" value="1"/>
</dbReference>
<gene>
    <name evidence="2" type="ORF">GSF22_17445</name>
</gene>
<dbReference type="EMBL" id="WVUH01000144">
    <property type="protein sequence ID" value="MBO4207775.1"/>
    <property type="molecule type" value="Genomic_DNA"/>
</dbReference>
<dbReference type="Gene3D" id="3.40.50.720">
    <property type="entry name" value="NAD(P)-binding Rossmann-like Domain"/>
    <property type="match status" value="1"/>
</dbReference>
<proteinExistence type="predicted"/>
<comment type="caution">
    <text evidence="2">The sequence shown here is derived from an EMBL/GenBank/DDBJ whole genome shotgun (WGS) entry which is preliminary data.</text>
</comment>
<dbReference type="InterPro" id="IPR036291">
    <property type="entry name" value="NAD(P)-bd_dom_sf"/>
</dbReference>
<dbReference type="InterPro" id="IPR052718">
    <property type="entry name" value="NmrA-type_oxidoreductase"/>
</dbReference>
<sequence>MIVVTGATGQLGRLVVTELLDRGVPAGKVVAAVRTPEKAADLAALGVLVREADYDRPDTLDTALAGADRLLLVSANEVGRRLDQHRNVIDAAVRANVRLLAYTSLLRADTSTLPLAAEHKATEELIRASGLPFTLLRNGWYTENYTGNLAGTLAHGAVLGSAGTGRISAATRADYAAAAAAVLTGEGHANTGYELGGDQAFTLTELADEITRQSGTEVVYRDLPVEEYSAALVGFGLPEPYAAMLAACDLGIAAGELVTDRDDLRRLAGRPTTSLADAVAVALKG</sequence>
<organism evidence="2 3">
    <name type="scientific">Micromonospora echinofusca</name>
    <dbReference type="NCBI Taxonomy" id="47858"/>
    <lineage>
        <taxon>Bacteria</taxon>
        <taxon>Bacillati</taxon>
        <taxon>Actinomycetota</taxon>
        <taxon>Actinomycetes</taxon>
        <taxon>Micromonosporales</taxon>
        <taxon>Micromonosporaceae</taxon>
        <taxon>Micromonospora</taxon>
    </lineage>
</organism>
<dbReference type="PANTHER" id="PTHR47129:SF1">
    <property type="entry name" value="NMRA-LIKE DOMAIN-CONTAINING PROTEIN"/>
    <property type="match status" value="1"/>
</dbReference>
<evidence type="ECO:0000259" key="1">
    <source>
        <dbReference type="Pfam" id="PF13460"/>
    </source>
</evidence>
<evidence type="ECO:0000313" key="2">
    <source>
        <dbReference type="EMBL" id="MBO4207775.1"/>
    </source>
</evidence>
<keyword evidence="3" id="KW-1185">Reference proteome</keyword>
<reference evidence="2 3" key="1">
    <citation type="submission" date="2019-12" db="EMBL/GenBank/DDBJ databases">
        <title>Whole genome sequencing of endophytic Actinobacterium Micromonospora sp. MPMI6T.</title>
        <authorList>
            <person name="Evv R."/>
            <person name="Podile A.R."/>
        </authorList>
    </citation>
    <scope>NUCLEOTIDE SEQUENCE [LARGE SCALE GENOMIC DNA]</scope>
    <source>
        <strain evidence="2 3">MPMI6</strain>
    </source>
</reference>
<feature type="domain" description="NAD(P)-binding" evidence="1">
    <location>
        <begin position="6"/>
        <end position="183"/>
    </location>
</feature>
<dbReference type="InterPro" id="IPR016040">
    <property type="entry name" value="NAD(P)-bd_dom"/>
</dbReference>
<name>A0ABS3VTD4_MICEH</name>
<protein>
    <submittedName>
        <fullName evidence="2">NAD(P)H-binding protein</fullName>
    </submittedName>
</protein>
<dbReference type="Pfam" id="PF13460">
    <property type="entry name" value="NAD_binding_10"/>
    <property type="match status" value="1"/>
</dbReference>